<dbReference type="InterPro" id="IPR050731">
    <property type="entry name" value="HRD1_E3_ubiq-ligases"/>
</dbReference>
<dbReference type="GO" id="GO:0008270">
    <property type="term" value="F:zinc ion binding"/>
    <property type="evidence" value="ECO:0007669"/>
    <property type="project" value="UniProtKB-KW"/>
</dbReference>
<keyword evidence="4" id="KW-0833">Ubl conjugation pathway</keyword>
<dbReference type="GO" id="GO:0016567">
    <property type="term" value="P:protein ubiquitination"/>
    <property type="evidence" value="ECO:0007669"/>
    <property type="project" value="UniProtKB-UniPathway"/>
</dbReference>
<dbReference type="GO" id="GO:0043161">
    <property type="term" value="P:proteasome-mediated ubiquitin-dependent protein catabolic process"/>
    <property type="evidence" value="ECO:0007669"/>
    <property type="project" value="TreeGrafter"/>
</dbReference>
<dbReference type="GeneID" id="54575440"/>
<organism evidence="8 9">
    <name type="scientific">Trematosphaeria pertusa</name>
    <dbReference type="NCBI Taxonomy" id="390896"/>
    <lineage>
        <taxon>Eukaryota</taxon>
        <taxon>Fungi</taxon>
        <taxon>Dikarya</taxon>
        <taxon>Ascomycota</taxon>
        <taxon>Pezizomycotina</taxon>
        <taxon>Dothideomycetes</taxon>
        <taxon>Pleosporomycetidae</taxon>
        <taxon>Pleosporales</taxon>
        <taxon>Massarineae</taxon>
        <taxon>Trematosphaeriaceae</taxon>
        <taxon>Trematosphaeria</taxon>
    </lineage>
</organism>
<reference evidence="8" key="1">
    <citation type="journal article" date="2020" name="Stud. Mycol.">
        <title>101 Dothideomycetes genomes: a test case for predicting lifestyles and emergence of pathogens.</title>
        <authorList>
            <person name="Haridas S."/>
            <person name="Albert R."/>
            <person name="Binder M."/>
            <person name="Bloem J."/>
            <person name="Labutti K."/>
            <person name="Salamov A."/>
            <person name="Andreopoulos B."/>
            <person name="Baker S."/>
            <person name="Barry K."/>
            <person name="Bills G."/>
            <person name="Bluhm B."/>
            <person name="Cannon C."/>
            <person name="Castanera R."/>
            <person name="Culley D."/>
            <person name="Daum C."/>
            <person name="Ezra D."/>
            <person name="Gonzalez J."/>
            <person name="Henrissat B."/>
            <person name="Kuo A."/>
            <person name="Liang C."/>
            <person name="Lipzen A."/>
            <person name="Lutzoni F."/>
            <person name="Magnuson J."/>
            <person name="Mondo S."/>
            <person name="Nolan M."/>
            <person name="Ohm R."/>
            <person name="Pangilinan J."/>
            <person name="Park H.-J."/>
            <person name="Ramirez L."/>
            <person name="Alfaro M."/>
            <person name="Sun H."/>
            <person name="Tritt A."/>
            <person name="Yoshinaga Y."/>
            <person name="Zwiers L.-H."/>
            <person name="Turgeon B."/>
            <person name="Goodwin S."/>
            <person name="Spatafora J."/>
            <person name="Crous P."/>
            <person name="Grigoriev I."/>
        </authorList>
    </citation>
    <scope>NUCLEOTIDE SEQUENCE</scope>
    <source>
        <strain evidence="8">CBS 122368</strain>
    </source>
</reference>
<dbReference type="EMBL" id="ML987196">
    <property type="protein sequence ID" value="KAF2247981.1"/>
    <property type="molecule type" value="Genomic_DNA"/>
</dbReference>
<evidence type="ECO:0000313" key="9">
    <source>
        <dbReference type="Proteomes" id="UP000800094"/>
    </source>
</evidence>
<gene>
    <name evidence="8" type="ORF">BU26DRAFT_325217</name>
</gene>
<comment type="pathway">
    <text evidence="1">Protein modification; protein ubiquitination.</text>
</comment>
<keyword evidence="9" id="KW-1185">Reference proteome</keyword>
<dbReference type="GO" id="GO:0061630">
    <property type="term" value="F:ubiquitin protein ligase activity"/>
    <property type="evidence" value="ECO:0007669"/>
    <property type="project" value="TreeGrafter"/>
</dbReference>
<evidence type="ECO:0000256" key="1">
    <source>
        <dbReference type="ARBA" id="ARBA00004906"/>
    </source>
</evidence>
<dbReference type="InterPro" id="IPR024766">
    <property type="entry name" value="Znf_RING_H2"/>
</dbReference>
<keyword evidence="2" id="KW-0479">Metal-binding</keyword>
<dbReference type="RefSeq" id="XP_033682985.1">
    <property type="nucleotide sequence ID" value="XM_033822110.1"/>
</dbReference>
<dbReference type="AlphaFoldDB" id="A0A6A6IC70"/>
<dbReference type="PANTHER" id="PTHR22763">
    <property type="entry name" value="RING ZINC FINGER PROTEIN"/>
    <property type="match status" value="1"/>
</dbReference>
<dbReference type="GO" id="GO:0012505">
    <property type="term" value="C:endomembrane system"/>
    <property type="evidence" value="ECO:0007669"/>
    <property type="project" value="TreeGrafter"/>
</dbReference>
<feature type="domain" description="RING-type" evidence="7">
    <location>
        <begin position="24"/>
        <end position="76"/>
    </location>
</feature>
<dbReference type="InterPro" id="IPR013083">
    <property type="entry name" value="Znf_RING/FYVE/PHD"/>
</dbReference>
<evidence type="ECO:0000259" key="7">
    <source>
        <dbReference type="PROSITE" id="PS50089"/>
    </source>
</evidence>
<protein>
    <recommendedName>
        <fullName evidence="7">RING-type domain-containing protein</fullName>
    </recommendedName>
</protein>
<dbReference type="Gene3D" id="3.30.40.10">
    <property type="entry name" value="Zinc/RING finger domain, C3HC4 (zinc finger)"/>
    <property type="match status" value="1"/>
</dbReference>
<keyword evidence="3 6" id="KW-0863">Zinc-finger</keyword>
<dbReference type="PROSITE" id="PS50089">
    <property type="entry name" value="ZF_RING_2"/>
    <property type="match status" value="1"/>
</dbReference>
<proteinExistence type="predicted"/>
<evidence type="ECO:0000256" key="3">
    <source>
        <dbReference type="ARBA" id="ARBA00022771"/>
    </source>
</evidence>
<dbReference type="OrthoDB" id="8062037at2759"/>
<dbReference type="InterPro" id="IPR001841">
    <property type="entry name" value="Znf_RING"/>
</dbReference>
<dbReference type="SMART" id="SM00184">
    <property type="entry name" value="RING"/>
    <property type="match status" value="1"/>
</dbReference>
<dbReference type="UniPathway" id="UPA00143"/>
<dbReference type="Proteomes" id="UP000800094">
    <property type="component" value="Unassembled WGS sequence"/>
</dbReference>
<evidence type="ECO:0000256" key="6">
    <source>
        <dbReference type="PROSITE-ProRule" id="PRU00175"/>
    </source>
</evidence>
<evidence type="ECO:0000256" key="5">
    <source>
        <dbReference type="ARBA" id="ARBA00022833"/>
    </source>
</evidence>
<evidence type="ECO:0000256" key="2">
    <source>
        <dbReference type="ARBA" id="ARBA00022723"/>
    </source>
</evidence>
<name>A0A6A6IC70_9PLEO</name>
<evidence type="ECO:0000313" key="8">
    <source>
        <dbReference type="EMBL" id="KAF2247981.1"/>
    </source>
</evidence>
<accession>A0A6A6IC70</accession>
<dbReference type="SUPFAM" id="SSF57850">
    <property type="entry name" value="RING/U-box"/>
    <property type="match status" value="1"/>
</dbReference>
<dbReference type="Pfam" id="PF12678">
    <property type="entry name" value="zf-rbx1"/>
    <property type="match status" value="1"/>
</dbReference>
<evidence type="ECO:0000256" key="4">
    <source>
        <dbReference type="ARBA" id="ARBA00022786"/>
    </source>
</evidence>
<sequence length="118" mass="13111">MPPTTPPRSSTRLTAASDNPPSTCTICFDPLFLPSSSPATETTREQPVTIVKCGHIFGLNCLTQWMQEANTCPICRVEFFANEEEVPDWLKNAYVGSVFWRPTLEERMEALMRGADAG</sequence>
<keyword evidence="5" id="KW-0862">Zinc</keyword>